<evidence type="ECO:0000313" key="4">
    <source>
        <dbReference type="Proteomes" id="UP001601992"/>
    </source>
</evidence>
<dbReference type="PRINTS" id="PR00412">
    <property type="entry name" value="EPOXHYDRLASE"/>
</dbReference>
<keyword evidence="1" id="KW-0472">Membrane</keyword>
<dbReference type="RefSeq" id="WP_051193032.1">
    <property type="nucleotide sequence ID" value="NZ_JBIAQY010000016.1"/>
</dbReference>
<proteinExistence type="predicted"/>
<dbReference type="PANTHER" id="PTHR43689">
    <property type="entry name" value="HYDROLASE"/>
    <property type="match status" value="1"/>
</dbReference>
<keyword evidence="3" id="KW-0378">Hydrolase</keyword>
<keyword evidence="1" id="KW-1133">Transmembrane helix</keyword>
<dbReference type="GO" id="GO:0016787">
    <property type="term" value="F:hydrolase activity"/>
    <property type="evidence" value="ECO:0007669"/>
    <property type="project" value="UniProtKB-KW"/>
</dbReference>
<accession>A0ABW6S9M1</accession>
<dbReference type="EMBL" id="JBIAQY010000016">
    <property type="protein sequence ID" value="MFF3572949.1"/>
    <property type="molecule type" value="Genomic_DNA"/>
</dbReference>
<dbReference type="InterPro" id="IPR029058">
    <property type="entry name" value="AB_hydrolase_fold"/>
</dbReference>
<dbReference type="Proteomes" id="UP001601992">
    <property type="component" value="Unassembled WGS sequence"/>
</dbReference>
<name>A0ABW6S9M1_9NOCA</name>
<protein>
    <submittedName>
        <fullName evidence="3">Alpha/beta fold hydrolase</fullName>
    </submittedName>
</protein>
<keyword evidence="1" id="KW-0812">Transmembrane</keyword>
<dbReference type="Gene3D" id="3.40.50.1820">
    <property type="entry name" value="alpha/beta hydrolase"/>
    <property type="match status" value="1"/>
</dbReference>
<evidence type="ECO:0000259" key="2">
    <source>
        <dbReference type="Pfam" id="PF12697"/>
    </source>
</evidence>
<organism evidence="3 4">
    <name type="scientific">Nocardia jiangxiensis</name>
    <dbReference type="NCBI Taxonomy" id="282685"/>
    <lineage>
        <taxon>Bacteria</taxon>
        <taxon>Bacillati</taxon>
        <taxon>Actinomycetota</taxon>
        <taxon>Actinomycetes</taxon>
        <taxon>Mycobacteriales</taxon>
        <taxon>Nocardiaceae</taxon>
        <taxon>Nocardia</taxon>
    </lineage>
</organism>
<keyword evidence="4" id="KW-1185">Reference proteome</keyword>
<dbReference type="Pfam" id="PF12697">
    <property type="entry name" value="Abhydrolase_6"/>
    <property type="match status" value="1"/>
</dbReference>
<gene>
    <name evidence="3" type="ORF">ACFYXQ_34805</name>
</gene>
<dbReference type="SUPFAM" id="SSF53474">
    <property type="entry name" value="alpha/beta-Hydrolases"/>
    <property type="match status" value="1"/>
</dbReference>
<reference evidence="3 4" key="1">
    <citation type="submission" date="2024-10" db="EMBL/GenBank/DDBJ databases">
        <title>The Natural Products Discovery Center: Release of the First 8490 Sequenced Strains for Exploring Actinobacteria Biosynthetic Diversity.</title>
        <authorList>
            <person name="Kalkreuter E."/>
            <person name="Kautsar S.A."/>
            <person name="Yang D."/>
            <person name="Bader C.D."/>
            <person name="Teijaro C.N."/>
            <person name="Fluegel L."/>
            <person name="Davis C.M."/>
            <person name="Simpson J.R."/>
            <person name="Lauterbach L."/>
            <person name="Steele A.D."/>
            <person name="Gui C."/>
            <person name="Meng S."/>
            <person name="Li G."/>
            <person name="Viehrig K."/>
            <person name="Ye F."/>
            <person name="Su P."/>
            <person name="Kiefer A.F."/>
            <person name="Nichols A."/>
            <person name="Cepeda A.J."/>
            <person name="Yan W."/>
            <person name="Fan B."/>
            <person name="Jiang Y."/>
            <person name="Adhikari A."/>
            <person name="Zheng C.-J."/>
            <person name="Schuster L."/>
            <person name="Cowan T.M."/>
            <person name="Smanski M.J."/>
            <person name="Chevrette M.G."/>
            <person name="De Carvalho L.P.S."/>
            <person name="Shen B."/>
        </authorList>
    </citation>
    <scope>NUCLEOTIDE SEQUENCE [LARGE SCALE GENOMIC DNA]</scope>
    <source>
        <strain evidence="3 4">NPDC002593</strain>
    </source>
</reference>
<sequence length="348" mass="36457">MTLDQPDSAESEAVPAGAATAARGRARRWLRRTVMVIAASTVAVTAFSFGYNAATPDRAAAPIGSAYVQTGDISTRYRQWGDKGTPIVLVHGFIESADTWQYVAARLAAAGHRVYALDLDGFGYTHRVGPFDLDHQTSQLLEFITALHLERPVVVGHSSGAAIAAAATLRNPPAVGGLMFLDGDALATGAGSRSPLTHMFIEPYRTTLLRLAVRSDTLVETVYRKACGPGCPKLDAAGIDQWRRPLQVPGAEPALWAMLTLGVPGLPAARLAELATMPLPKSVVFGAQDSVFTSNAPTQTAEQIGAGTPTVIPGAAHLTPVNSPTLVATAILALADRTTSDHQSPGGH</sequence>
<dbReference type="InterPro" id="IPR000073">
    <property type="entry name" value="AB_hydrolase_1"/>
</dbReference>
<feature type="transmembrane region" description="Helical" evidence="1">
    <location>
        <begin position="33"/>
        <end position="51"/>
    </location>
</feature>
<dbReference type="PANTHER" id="PTHR43689:SF8">
    <property type="entry name" value="ALPHA_BETA-HYDROLASES SUPERFAMILY PROTEIN"/>
    <property type="match status" value="1"/>
</dbReference>
<dbReference type="InterPro" id="IPR000639">
    <property type="entry name" value="Epox_hydrolase-like"/>
</dbReference>
<comment type="caution">
    <text evidence="3">The sequence shown here is derived from an EMBL/GenBank/DDBJ whole genome shotgun (WGS) entry which is preliminary data.</text>
</comment>
<dbReference type="PRINTS" id="PR00111">
    <property type="entry name" value="ABHYDROLASE"/>
</dbReference>
<evidence type="ECO:0000256" key="1">
    <source>
        <dbReference type="SAM" id="Phobius"/>
    </source>
</evidence>
<evidence type="ECO:0000313" key="3">
    <source>
        <dbReference type="EMBL" id="MFF3572949.1"/>
    </source>
</evidence>
<feature type="domain" description="AB hydrolase-1" evidence="2">
    <location>
        <begin position="87"/>
        <end position="328"/>
    </location>
</feature>